<proteinExistence type="predicted"/>
<dbReference type="PANTHER" id="PTHR33737:SF2">
    <property type="entry name" value="OS12G0102700 PROTEIN"/>
    <property type="match status" value="1"/>
</dbReference>
<evidence type="ECO:0000256" key="1">
    <source>
        <dbReference type="SAM" id="MobiDB-lite"/>
    </source>
</evidence>
<dbReference type="OrthoDB" id="1931260at2759"/>
<dbReference type="AlphaFoldDB" id="A0A5N6NGW0"/>
<gene>
    <name evidence="2" type="ORF">E3N88_23816</name>
</gene>
<dbReference type="PANTHER" id="PTHR33737">
    <property type="entry name" value="OS05G0121800 PROTEIN"/>
    <property type="match status" value="1"/>
</dbReference>
<keyword evidence="3" id="KW-1185">Reference proteome</keyword>
<name>A0A5N6NGW0_9ASTR</name>
<feature type="region of interest" description="Disordered" evidence="1">
    <location>
        <begin position="172"/>
        <end position="244"/>
    </location>
</feature>
<dbReference type="GO" id="GO:0008017">
    <property type="term" value="F:microtubule binding"/>
    <property type="evidence" value="ECO:0007669"/>
    <property type="project" value="InterPro"/>
</dbReference>
<evidence type="ECO:0000313" key="2">
    <source>
        <dbReference type="EMBL" id="KAD4586215.1"/>
    </source>
</evidence>
<dbReference type="EMBL" id="SZYD01000012">
    <property type="protein sequence ID" value="KAD4586215.1"/>
    <property type="molecule type" value="Genomic_DNA"/>
</dbReference>
<sequence>MTDHFGDDNLRLIDFSKEDDYLIAFPYRDSLEDLRLSVTFDNLNEWNNHVGSESVEPRRQSFLRKSLAWDSAFFTSPGVLNPEELFMINKGFKKSELNQLSPTTQKDGKRSKFAANIGGTSCSQSNAPSCKKMTICTQNKVKSDRAQNSWSPNPQGTKGMTKTRITNQMMQDKGSSLPKLFSSRQTNSNAAVEGSENVKKKNKTREAGTAQGSTVSKRFRSGDLATLPKSTSFTSPTTEKNPKVHCSYESFSSASSKNLPESMKRKFNPKNMKLVNSPSSVHFSFSSTCSSSTSSSSSVDGWLSESACSNTISHHNTMPVFDFKSQNFEQRKFICQNVTRSSIGTGPFSGGPRRKTKASGLRLPSPKIGFFDEEQNQSIQCRFGGLKESNKFQSSNVSPFASTGNCIKVGRKVGSRCSKLKTDMQTPKEILKMNLDRKVKKDDRGIFQAEKENVCNFEDQVNGLSRQLEVIGLEREAKGEVSVLATATEHSTPCSRTPLAIKMLGLFMINPSEAQLAQAFHDQCQINSNIPDWKCDTGASDHMLPTTHGVMG</sequence>
<organism evidence="2 3">
    <name type="scientific">Mikania micrantha</name>
    <name type="common">bitter vine</name>
    <dbReference type="NCBI Taxonomy" id="192012"/>
    <lineage>
        <taxon>Eukaryota</taxon>
        <taxon>Viridiplantae</taxon>
        <taxon>Streptophyta</taxon>
        <taxon>Embryophyta</taxon>
        <taxon>Tracheophyta</taxon>
        <taxon>Spermatophyta</taxon>
        <taxon>Magnoliopsida</taxon>
        <taxon>eudicotyledons</taxon>
        <taxon>Gunneridae</taxon>
        <taxon>Pentapetalae</taxon>
        <taxon>asterids</taxon>
        <taxon>campanulids</taxon>
        <taxon>Asterales</taxon>
        <taxon>Asteraceae</taxon>
        <taxon>Asteroideae</taxon>
        <taxon>Heliantheae alliance</taxon>
        <taxon>Eupatorieae</taxon>
        <taxon>Mikania</taxon>
    </lineage>
</organism>
<feature type="region of interest" description="Disordered" evidence="1">
    <location>
        <begin position="143"/>
        <end position="162"/>
    </location>
</feature>
<feature type="compositionally biased region" description="Polar residues" evidence="1">
    <location>
        <begin position="228"/>
        <end position="239"/>
    </location>
</feature>
<dbReference type="InterPro" id="IPR045882">
    <property type="entry name" value="GPT1/2"/>
</dbReference>
<reference evidence="2 3" key="1">
    <citation type="submission" date="2019-05" db="EMBL/GenBank/DDBJ databases">
        <title>Mikania micrantha, genome provides insights into the molecular mechanism of rapid growth.</title>
        <authorList>
            <person name="Liu B."/>
        </authorList>
    </citation>
    <scope>NUCLEOTIDE SEQUENCE [LARGE SCALE GENOMIC DNA]</scope>
    <source>
        <strain evidence="2">NLD-2019</strain>
        <tissue evidence="2">Leaf</tissue>
    </source>
</reference>
<accession>A0A5N6NGW0</accession>
<comment type="caution">
    <text evidence="2">The sequence shown here is derived from an EMBL/GenBank/DDBJ whole genome shotgun (WGS) entry which is preliminary data.</text>
</comment>
<dbReference type="Proteomes" id="UP000326396">
    <property type="component" value="Linkage Group LG2"/>
</dbReference>
<protein>
    <submittedName>
        <fullName evidence="2">Uncharacterized protein</fullName>
    </submittedName>
</protein>
<evidence type="ECO:0000313" key="3">
    <source>
        <dbReference type="Proteomes" id="UP000326396"/>
    </source>
</evidence>